<evidence type="ECO:0000313" key="3">
    <source>
        <dbReference type="Proteomes" id="UP001324115"/>
    </source>
</evidence>
<dbReference type="PANTHER" id="PTHR33127">
    <property type="entry name" value="TRANSMEMBRANE PROTEIN"/>
    <property type="match status" value="1"/>
</dbReference>
<dbReference type="PANTHER" id="PTHR33127:SF69">
    <property type="entry name" value="OS09G0340800 PROTEIN"/>
    <property type="match status" value="1"/>
</dbReference>
<name>A0AAN7ELB5_QUERU</name>
<dbReference type="AlphaFoldDB" id="A0AAN7ELB5"/>
<organism evidence="2 3">
    <name type="scientific">Quercus rubra</name>
    <name type="common">Northern red oak</name>
    <name type="synonym">Quercus borealis</name>
    <dbReference type="NCBI Taxonomy" id="3512"/>
    <lineage>
        <taxon>Eukaryota</taxon>
        <taxon>Viridiplantae</taxon>
        <taxon>Streptophyta</taxon>
        <taxon>Embryophyta</taxon>
        <taxon>Tracheophyta</taxon>
        <taxon>Spermatophyta</taxon>
        <taxon>Magnoliopsida</taxon>
        <taxon>eudicotyledons</taxon>
        <taxon>Gunneridae</taxon>
        <taxon>Pentapetalae</taxon>
        <taxon>rosids</taxon>
        <taxon>fabids</taxon>
        <taxon>Fagales</taxon>
        <taxon>Fagaceae</taxon>
        <taxon>Quercus</taxon>
    </lineage>
</organism>
<accession>A0AAN7ELB5</accession>
<dbReference type="InterPro" id="IPR005174">
    <property type="entry name" value="KIB1-4_b-propeller"/>
</dbReference>
<feature type="non-terminal residue" evidence="2">
    <location>
        <position position="195"/>
    </location>
</feature>
<reference evidence="2 3" key="1">
    <citation type="journal article" date="2023" name="G3 (Bethesda)">
        <title>A haplotype-resolved chromosome-scale genome for Quercus rubra L. provides insights into the genetics of adaptive traits for red oak species.</title>
        <authorList>
            <person name="Kapoor B."/>
            <person name="Jenkins J."/>
            <person name="Schmutz J."/>
            <person name="Zhebentyayeva T."/>
            <person name="Kuelheim C."/>
            <person name="Coggeshall M."/>
            <person name="Heim C."/>
            <person name="Lasky J.R."/>
            <person name="Leites L."/>
            <person name="Islam-Faridi N."/>
            <person name="Romero-Severson J."/>
            <person name="DeLeo V.L."/>
            <person name="Lucas S.M."/>
            <person name="Lazic D."/>
            <person name="Gailing O."/>
            <person name="Carlson J."/>
            <person name="Staton M."/>
        </authorList>
    </citation>
    <scope>NUCLEOTIDE SEQUENCE [LARGE SCALE GENOMIC DNA]</scope>
    <source>
        <strain evidence="2">Pseudo-F2</strain>
    </source>
</reference>
<gene>
    <name evidence="2" type="ORF">RGQ29_031444</name>
</gene>
<dbReference type="EMBL" id="JAXUIC010000009">
    <property type="protein sequence ID" value="KAK4573484.1"/>
    <property type="molecule type" value="Genomic_DNA"/>
</dbReference>
<comment type="caution">
    <text evidence="2">The sequence shown here is derived from an EMBL/GenBank/DDBJ whole genome shotgun (WGS) entry which is preliminary data.</text>
</comment>
<dbReference type="Proteomes" id="UP001324115">
    <property type="component" value="Unassembled WGS sequence"/>
</dbReference>
<dbReference type="Pfam" id="PF03478">
    <property type="entry name" value="Beta-prop_KIB1-4"/>
    <property type="match status" value="1"/>
</dbReference>
<feature type="domain" description="KIB1-4 beta-propeller" evidence="1">
    <location>
        <begin position="2"/>
        <end position="174"/>
    </location>
</feature>
<keyword evidence="3" id="KW-1185">Reference proteome</keyword>
<sequence>MVMVLTSTSHPAFMFHRLSGAREEYEWIKQDCSLIDPPAPDKSQKHCMQFTNAIGFRCKFYALTLQGTLAVIEEVDSHLEITSLGTKRAIPSVSSKHFREYLVESDGEILLIFLISKKSINVVDVVEIFQLDLVRLSWTKMESLGDQTLFVGEQCCVSVSASKVGCKRNCLYFHFSHNTIHGWWLYDMKSGSISP</sequence>
<protein>
    <recommendedName>
        <fullName evidence="1">KIB1-4 beta-propeller domain-containing protein</fullName>
    </recommendedName>
</protein>
<evidence type="ECO:0000259" key="1">
    <source>
        <dbReference type="Pfam" id="PF03478"/>
    </source>
</evidence>
<proteinExistence type="predicted"/>
<evidence type="ECO:0000313" key="2">
    <source>
        <dbReference type="EMBL" id="KAK4573484.1"/>
    </source>
</evidence>